<name>A0AAW1CPC3_9HEMI</name>
<reference evidence="1 2" key="1">
    <citation type="submission" date="2022-12" db="EMBL/GenBank/DDBJ databases">
        <title>Chromosome-level genome assembly of true bugs.</title>
        <authorList>
            <person name="Ma L."/>
            <person name="Li H."/>
        </authorList>
    </citation>
    <scope>NUCLEOTIDE SEQUENCE [LARGE SCALE GENOMIC DNA]</scope>
    <source>
        <strain evidence="1">Lab_2022b</strain>
    </source>
</reference>
<dbReference type="EMBL" id="JAPXFL010000011">
    <property type="protein sequence ID" value="KAK9499895.1"/>
    <property type="molecule type" value="Genomic_DNA"/>
</dbReference>
<proteinExistence type="predicted"/>
<organism evidence="1 2">
    <name type="scientific">Rhynocoris fuscipes</name>
    <dbReference type="NCBI Taxonomy" id="488301"/>
    <lineage>
        <taxon>Eukaryota</taxon>
        <taxon>Metazoa</taxon>
        <taxon>Ecdysozoa</taxon>
        <taxon>Arthropoda</taxon>
        <taxon>Hexapoda</taxon>
        <taxon>Insecta</taxon>
        <taxon>Pterygota</taxon>
        <taxon>Neoptera</taxon>
        <taxon>Paraneoptera</taxon>
        <taxon>Hemiptera</taxon>
        <taxon>Heteroptera</taxon>
        <taxon>Panheteroptera</taxon>
        <taxon>Cimicomorpha</taxon>
        <taxon>Reduviidae</taxon>
        <taxon>Harpactorinae</taxon>
        <taxon>Harpactorini</taxon>
        <taxon>Rhynocoris</taxon>
    </lineage>
</organism>
<comment type="caution">
    <text evidence="1">The sequence shown here is derived from an EMBL/GenBank/DDBJ whole genome shotgun (WGS) entry which is preliminary data.</text>
</comment>
<dbReference type="Proteomes" id="UP001461498">
    <property type="component" value="Unassembled WGS sequence"/>
</dbReference>
<sequence>MGRILTSRRGRSSKRLGVTHKRTNLWAVFSGRGDSELLGVTDKRTMGHIIEYASLIYRPCSKGDADRIERVQRRAVKYLCYKSSLPVPDSPSTYIDSLSSLGINSLNKRHIMASLSFAWKLFNNKLDVPEIVSKFNLNVPQKSLPSISLFSTPFHRTNYCCWSPLSHLVTLLNKYGDNADIFNDTLSMFKSNFFIRFYLSQHGFNDSMNEIKNDGGCYSLPAEDAVLAISDPVTPFSSPIRSKLLLHLK</sequence>
<keyword evidence="2" id="KW-1185">Reference proteome</keyword>
<evidence type="ECO:0008006" key="3">
    <source>
        <dbReference type="Google" id="ProtNLM"/>
    </source>
</evidence>
<protein>
    <recommendedName>
        <fullName evidence="3">Maturase K</fullName>
    </recommendedName>
</protein>
<dbReference type="AlphaFoldDB" id="A0AAW1CPC3"/>
<evidence type="ECO:0000313" key="2">
    <source>
        <dbReference type="Proteomes" id="UP001461498"/>
    </source>
</evidence>
<evidence type="ECO:0000313" key="1">
    <source>
        <dbReference type="EMBL" id="KAK9499895.1"/>
    </source>
</evidence>
<accession>A0AAW1CPC3</accession>
<gene>
    <name evidence="1" type="ORF">O3M35_002838</name>
</gene>